<comment type="caution">
    <text evidence="2">The sequence shown here is derived from an EMBL/GenBank/DDBJ whole genome shotgun (WGS) entry which is preliminary data.</text>
</comment>
<dbReference type="NCBIfam" id="TIGR02532">
    <property type="entry name" value="IV_pilin_GFxxxE"/>
    <property type="match status" value="1"/>
</dbReference>
<keyword evidence="3" id="KW-1185">Reference proteome</keyword>
<sequence>MKNISKKKSGFTLLEVIISIAIISILSVGIYNGYMLLVKVTKSGEARQAIAINGKKSFESISSSITLKEVEGEESLSFNLDEKNIKLPGNIDTEKFDTKLYLDNNYNIIENENGSRYTEIITINKVKGKIDGTDSYVNVDLDKKISNIDNPLDIDVDYDDLTDNIFNIYIEEDKEGNIKVNNNSYKDNIILNLSRLTSSNNIKINVSNETENIPNIYIKSKDNLNIDFKVTKGTVSKKIYKSSSDEKSILYNVNIKIVDNTDNTCIFEGNNRISIPITQN</sequence>
<evidence type="ECO:0000256" key="1">
    <source>
        <dbReference type="SAM" id="Phobius"/>
    </source>
</evidence>
<dbReference type="EMBL" id="PDCJ01000001">
    <property type="protein sequence ID" value="PEG31132.1"/>
    <property type="molecule type" value="Genomic_DNA"/>
</dbReference>
<accession>A0A2A7MH29</accession>
<protein>
    <submittedName>
        <fullName evidence="2">Prepilin-type cleavage/methylation domain-containing protein</fullName>
    </submittedName>
</protein>
<proteinExistence type="predicted"/>
<dbReference type="Proteomes" id="UP000220840">
    <property type="component" value="Unassembled WGS sequence"/>
</dbReference>
<name>A0A2A7MH29_9CLOT</name>
<evidence type="ECO:0000313" key="2">
    <source>
        <dbReference type="EMBL" id="PEG31132.1"/>
    </source>
</evidence>
<gene>
    <name evidence="2" type="ORF">CQ394_05245</name>
</gene>
<dbReference type="Pfam" id="PF07963">
    <property type="entry name" value="N_methyl"/>
    <property type="match status" value="1"/>
</dbReference>
<feature type="transmembrane region" description="Helical" evidence="1">
    <location>
        <begin position="12"/>
        <end position="34"/>
    </location>
</feature>
<dbReference type="PROSITE" id="PS00409">
    <property type="entry name" value="PROKAR_NTER_METHYL"/>
    <property type="match status" value="1"/>
</dbReference>
<keyword evidence="1" id="KW-0472">Membrane</keyword>
<reference evidence="2 3" key="1">
    <citation type="submission" date="2017-10" db="EMBL/GenBank/DDBJ databases">
        <title>Effective Description of Clostridium neonatale sp. nov. linked to necrotizing enterocolitis in neonates and a clarification of species assignable to the genus Clostridium (Prazmowski 1880) emend. Lawson and Rainey 2016.</title>
        <authorList>
            <person name="Bernard K."/>
            <person name="Burdz T."/>
            <person name="Wiebe D."/>
            <person name="Balcewich B."/>
            <person name="Alfa M."/>
            <person name="Bernier A.-M."/>
        </authorList>
    </citation>
    <scope>NUCLEOTIDE SEQUENCE [LARGE SCALE GENOMIC DNA]</scope>
    <source>
        <strain evidence="2 3">LCDC99A005</strain>
    </source>
</reference>
<keyword evidence="1" id="KW-1133">Transmembrane helix</keyword>
<organism evidence="2 3">
    <name type="scientific">Clostridium neonatale</name>
    <dbReference type="NCBI Taxonomy" id="137838"/>
    <lineage>
        <taxon>Bacteria</taxon>
        <taxon>Bacillati</taxon>
        <taxon>Bacillota</taxon>
        <taxon>Clostridia</taxon>
        <taxon>Eubacteriales</taxon>
        <taxon>Clostridiaceae</taxon>
        <taxon>Clostridium</taxon>
    </lineage>
</organism>
<keyword evidence="1" id="KW-0812">Transmembrane</keyword>
<dbReference type="AlphaFoldDB" id="A0A2A7MH29"/>
<dbReference type="STRING" id="137838.GCA_001458595_02516"/>
<dbReference type="RefSeq" id="WP_058295292.1">
    <property type="nucleotide sequence ID" value="NZ_LN890328.1"/>
</dbReference>
<dbReference type="InterPro" id="IPR012902">
    <property type="entry name" value="N_methyl_site"/>
</dbReference>
<evidence type="ECO:0000313" key="3">
    <source>
        <dbReference type="Proteomes" id="UP000220840"/>
    </source>
</evidence>